<accession>A0A7G1KLC8</accession>
<sequence>MALRPEHLRSIREFVAEELTPQQEYLDSFADAPLPLYERFHKTGLANWWLAQDLGGLGLGLADSVDIVSELAYGDAGAAFTLFVSILGTSIVELYGSPDLRTTYLEPMARNGTFCATVGSEEEAGSELSRITTTATRHGDEVVLTGEKYFSTNAGFADFAIVVARSEEAADGYLAVLVPRDTPGLRVVRRWEMIGLRSSGTYQLSLRDCRVPAANVLAGHGLRLLEFGLNASRILIAATAVGIARRIRDLSMEYGRHKHVRGEPLTANAVFAAKLGQMETWIEVMRNQCLAAAREYDTLMATPDAAAEFRRRGSLRSALTTKLFCGQTGWSIAGTGSEMFGGLGYTTGSNIGKLVRDMRYIAIVEGGEDVLRDIVYSRYVVPPTKRI</sequence>
<dbReference type="Proteomes" id="UP000516173">
    <property type="component" value="Chromosome"/>
</dbReference>
<keyword evidence="5" id="KW-0560">Oxidoreductase</keyword>
<keyword evidence="4 5" id="KW-0274">FAD</keyword>
<dbReference type="PANTHER" id="PTHR43884:SF40">
    <property type="entry name" value="ACYL-COA DEHYDROGENASE"/>
    <property type="match status" value="1"/>
</dbReference>
<evidence type="ECO:0000256" key="4">
    <source>
        <dbReference type="ARBA" id="ARBA00022827"/>
    </source>
</evidence>
<dbReference type="GeneID" id="80348241"/>
<dbReference type="InterPro" id="IPR013786">
    <property type="entry name" value="AcylCoA_DH/ox_N"/>
</dbReference>
<feature type="domain" description="Acyl-CoA dehydrogenase/oxidase C-terminal" evidence="6">
    <location>
        <begin position="219"/>
        <end position="378"/>
    </location>
</feature>
<keyword evidence="10" id="KW-1185">Reference proteome</keyword>
<dbReference type="Pfam" id="PF02771">
    <property type="entry name" value="Acyl-CoA_dh_N"/>
    <property type="match status" value="1"/>
</dbReference>
<evidence type="ECO:0000259" key="7">
    <source>
        <dbReference type="Pfam" id="PF02770"/>
    </source>
</evidence>
<keyword evidence="3 5" id="KW-0285">Flavoprotein</keyword>
<dbReference type="EMBL" id="AP023396">
    <property type="protein sequence ID" value="BCK55948.1"/>
    <property type="molecule type" value="Genomic_DNA"/>
</dbReference>
<reference evidence="9 10" key="1">
    <citation type="submission" date="2020-08" db="EMBL/GenBank/DDBJ databases">
        <title>Genome Sequencing of Nocardia wallacei strain FMUON74 and assembly.</title>
        <authorList>
            <person name="Toyokawa M."/>
            <person name="Uesaka K."/>
        </authorList>
    </citation>
    <scope>NUCLEOTIDE SEQUENCE [LARGE SCALE GENOMIC DNA]</scope>
    <source>
        <strain evidence="9 10">FMUON74</strain>
    </source>
</reference>
<dbReference type="Pfam" id="PF00441">
    <property type="entry name" value="Acyl-CoA_dh_1"/>
    <property type="match status" value="1"/>
</dbReference>
<comment type="similarity">
    <text evidence="2 5">Belongs to the acyl-CoA dehydrogenase family.</text>
</comment>
<dbReference type="Gene3D" id="2.40.110.10">
    <property type="entry name" value="Butyryl-CoA Dehydrogenase, subunit A, domain 2"/>
    <property type="match status" value="1"/>
</dbReference>
<comment type="cofactor">
    <cofactor evidence="1 5">
        <name>FAD</name>
        <dbReference type="ChEBI" id="CHEBI:57692"/>
    </cofactor>
</comment>
<proteinExistence type="inferred from homology"/>
<dbReference type="SUPFAM" id="SSF56645">
    <property type="entry name" value="Acyl-CoA dehydrogenase NM domain-like"/>
    <property type="match status" value="1"/>
</dbReference>
<dbReference type="CDD" id="cd00567">
    <property type="entry name" value="ACAD"/>
    <property type="match status" value="1"/>
</dbReference>
<dbReference type="Gene3D" id="1.10.540.10">
    <property type="entry name" value="Acyl-CoA dehydrogenase/oxidase, N-terminal domain"/>
    <property type="match status" value="1"/>
</dbReference>
<dbReference type="InterPro" id="IPR046373">
    <property type="entry name" value="Acyl-CoA_Oxase/DH_mid-dom_sf"/>
</dbReference>
<dbReference type="KEGG" id="nwl:NWFMUON74_37200"/>
<evidence type="ECO:0000313" key="9">
    <source>
        <dbReference type="EMBL" id="BCK55948.1"/>
    </source>
</evidence>
<protein>
    <submittedName>
        <fullName evidence="9">Putative acyl-CoA dehydrogenase YngJ</fullName>
    </submittedName>
</protein>
<dbReference type="GO" id="GO:0003995">
    <property type="term" value="F:acyl-CoA dehydrogenase activity"/>
    <property type="evidence" value="ECO:0007669"/>
    <property type="project" value="TreeGrafter"/>
</dbReference>
<evidence type="ECO:0000256" key="5">
    <source>
        <dbReference type="RuleBase" id="RU362125"/>
    </source>
</evidence>
<name>A0A7G1KLC8_9NOCA</name>
<dbReference type="SUPFAM" id="SSF47203">
    <property type="entry name" value="Acyl-CoA dehydrogenase C-terminal domain-like"/>
    <property type="match status" value="1"/>
</dbReference>
<dbReference type="InterPro" id="IPR006091">
    <property type="entry name" value="Acyl-CoA_Oxase/DH_mid-dom"/>
</dbReference>
<feature type="domain" description="Acyl-CoA dehydrogenase/oxidase N-terminal" evidence="8">
    <location>
        <begin position="9"/>
        <end position="110"/>
    </location>
</feature>
<dbReference type="AlphaFoldDB" id="A0A7G1KLC8"/>
<dbReference type="RefSeq" id="WP_187683114.1">
    <property type="nucleotide sequence ID" value="NZ_AP023396.1"/>
</dbReference>
<evidence type="ECO:0000256" key="2">
    <source>
        <dbReference type="ARBA" id="ARBA00009347"/>
    </source>
</evidence>
<feature type="domain" description="Acyl-CoA oxidase/dehydrogenase middle" evidence="7">
    <location>
        <begin position="117"/>
        <end position="209"/>
    </location>
</feature>
<dbReference type="Pfam" id="PF02770">
    <property type="entry name" value="Acyl-CoA_dh_M"/>
    <property type="match status" value="1"/>
</dbReference>
<dbReference type="InterPro" id="IPR036250">
    <property type="entry name" value="AcylCo_DH-like_C"/>
</dbReference>
<dbReference type="InterPro" id="IPR037069">
    <property type="entry name" value="AcylCoA_DH/ox_N_sf"/>
</dbReference>
<dbReference type="InterPro" id="IPR009100">
    <property type="entry name" value="AcylCoA_DH/oxidase_NM_dom_sf"/>
</dbReference>
<evidence type="ECO:0000259" key="8">
    <source>
        <dbReference type="Pfam" id="PF02771"/>
    </source>
</evidence>
<dbReference type="InterPro" id="IPR009075">
    <property type="entry name" value="AcylCo_DH/oxidase_C"/>
</dbReference>
<dbReference type="Gene3D" id="1.20.140.10">
    <property type="entry name" value="Butyryl-CoA Dehydrogenase, subunit A, domain 3"/>
    <property type="match status" value="1"/>
</dbReference>
<organism evidence="9 10">
    <name type="scientific">Nocardia wallacei</name>
    <dbReference type="NCBI Taxonomy" id="480035"/>
    <lineage>
        <taxon>Bacteria</taxon>
        <taxon>Bacillati</taxon>
        <taxon>Actinomycetota</taxon>
        <taxon>Actinomycetes</taxon>
        <taxon>Mycobacteriales</taxon>
        <taxon>Nocardiaceae</taxon>
        <taxon>Nocardia</taxon>
    </lineage>
</organism>
<gene>
    <name evidence="9" type="primary">yngJ</name>
    <name evidence="9" type="ORF">NWFMUON74_37200</name>
</gene>
<dbReference type="PANTHER" id="PTHR43884">
    <property type="entry name" value="ACYL-COA DEHYDROGENASE"/>
    <property type="match status" value="1"/>
</dbReference>
<dbReference type="GO" id="GO:0050660">
    <property type="term" value="F:flavin adenine dinucleotide binding"/>
    <property type="evidence" value="ECO:0007669"/>
    <property type="project" value="InterPro"/>
</dbReference>
<evidence type="ECO:0000259" key="6">
    <source>
        <dbReference type="Pfam" id="PF00441"/>
    </source>
</evidence>
<evidence type="ECO:0000256" key="3">
    <source>
        <dbReference type="ARBA" id="ARBA00022630"/>
    </source>
</evidence>
<evidence type="ECO:0000256" key="1">
    <source>
        <dbReference type="ARBA" id="ARBA00001974"/>
    </source>
</evidence>
<evidence type="ECO:0000313" key="10">
    <source>
        <dbReference type="Proteomes" id="UP000516173"/>
    </source>
</evidence>